<dbReference type="RefSeq" id="WP_093393909.1">
    <property type="nucleotide sequence ID" value="NZ_FOUU01000002.1"/>
</dbReference>
<comment type="similarity">
    <text evidence="1">Belongs to the universal stress protein A family.</text>
</comment>
<dbReference type="Gene3D" id="3.40.50.620">
    <property type="entry name" value="HUPs"/>
    <property type="match status" value="2"/>
</dbReference>
<dbReference type="GO" id="GO:0005524">
    <property type="term" value="F:ATP binding"/>
    <property type="evidence" value="ECO:0007669"/>
    <property type="project" value="UniProtKB-KW"/>
</dbReference>
<feature type="domain" description="UspA" evidence="4">
    <location>
        <begin position="5"/>
        <end position="156"/>
    </location>
</feature>
<feature type="domain" description="UspA" evidence="4">
    <location>
        <begin position="165"/>
        <end position="315"/>
    </location>
</feature>
<reference evidence="5 6" key="1">
    <citation type="submission" date="2016-10" db="EMBL/GenBank/DDBJ databases">
        <authorList>
            <person name="de Groot N.N."/>
        </authorList>
    </citation>
    <scope>NUCLEOTIDE SEQUENCE [LARGE SCALE GENOMIC DNA]</scope>
    <source>
        <strain evidence="5 6">DSM 9990</strain>
    </source>
</reference>
<dbReference type="PRINTS" id="PR01438">
    <property type="entry name" value="UNVRSLSTRESS"/>
</dbReference>
<evidence type="ECO:0000313" key="5">
    <source>
        <dbReference type="EMBL" id="SFM64180.1"/>
    </source>
</evidence>
<dbReference type="InterPro" id="IPR006016">
    <property type="entry name" value="UspA"/>
</dbReference>
<dbReference type="Proteomes" id="UP000199611">
    <property type="component" value="Unassembled WGS sequence"/>
</dbReference>
<dbReference type="EMBL" id="FOUU01000002">
    <property type="protein sequence ID" value="SFM64180.1"/>
    <property type="molecule type" value="Genomic_DNA"/>
</dbReference>
<dbReference type="InterPro" id="IPR006015">
    <property type="entry name" value="Universal_stress_UspA"/>
</dbReference>
<sequence>MSQQRRILAAVDGSEWTDRIVDYLCAVFPAEGTEVVLFHVANPLPEILWDFQQNPLARYRMHQVRAYLEAYRERVEKKLEENRQKLVNSGFSGDLVKVRTEIRQVGVARDIIFEAQKGYDVLVMGRRGESRLKDLILGSIVTKVIGRLSMVPVAVVGFGPPEKGVVIAVDGSPETTRIAHCVGRIFQNSDHDVQVVHILRGMGQAVVPPITDMSLSALPPEWFDWVEQERETARRQIERIMEDVVEILASYGLRSSQTVVTDVASRAEEIVNQARMRKYGTIVVGRRGISKVEEFLLGRVSNKVLQLARQEAVWVVSCA</sequence>
<dbReference type="AlphaFoldDB" id="A0A1I4SIN9"/>
<keyword evidence="3" id="KW-0067">ATP-binding</keyword>
<protein>
    <submittedName>
        <fullName evidence="5">Nucleotide-binding universal stress protein, UspA family</fullName>
    </submittedName>
</protein>
<evidence type="ECO:0000259" key="4">
    <source>
        <dbReference type="Pfam" id="PF00582"/>
    </source>
</evidence>
<gene>
    <name evidence="5" type="ORF">SAMN05660836_00979</name>
</gene>
<dbReference type="InterPro" id="IPR014729">
    <property type="entry name" value="Rossmann-like_a/b/a_fold"/>
</dbReference>
<dbReference type="OrthoDB" id="5430193at2"/>
<evidence type="ECO:0000256" key="2">
    <source>
        <dbReference type="ARBA" id="ARBA00022741"/>
    </source>
</evidence>
<dbReference type="PANTHER" id="PTHR46268:SF27">
    <property type="entry name" value="UNIVERSAL STRESS PROTEIN RV2623"/>
    <property type="match status" value="1"/>
</dbReference>
<dbReference type="PANTHER" id="PTHR46268">
    <property type="entry name" value="STRESS RESPONSE PROTEIN NHAX"/>
    <property type="match status" value="1"/>
</dbReference>
<dbReference type="Pfam" id="PF00582">
    <property type="entry name" value="Usp"/>
    <property type="match status" value="2"/>
</dbReference>
<evidence type="ECO:0000256" key="1">
    <source>
        <dbReference type="ARBA" id="ARBA00008791"/>
    </source>
</evidence>
<organism evidence="5 6">
    <name type="scientific">Thermodesulforhabdus norvegica</name>
    <dbReference type="NCBI Taxonomy" id="39841"/>
    <lineage>
        <taxon>Bacteria</taxon>
        <taxon>Pseudomonadati</taxon>
        <taxon>Thermodesulfobacteriota</taxon>
        <taxon>Syntrophobacteria</taxon>
        <taxon>Syntrophobacterales</taxon>
        <taxon>Thermodesulforhabdaceae</taxon>
        <taxon>Thermodesulforhabdus</taxon>
    </lineage>
</organism>
<evidence type="ECO:0000313" key="6">
    <source>
        <dbReference type="Proteomes" id="UP000199611"/>
    </source>
</evidence>
<dbReference type="CDD" id="cd00293">
    <property type="entry name" value="USP-like"/>
    <property type="match status" value="2"/>
</dbReference>
<name>A0A1I4SIN9_9BACT</name>
<keyword evidence="2" id="KW-0547">Nucleotide-binding</keyword>
<dbReference type="STRING" id="39841.SAMN05660836_00979"/>
<accession>A0A1I4SIN9</accession>
<proteinExistence type="inferred from homology"/>
<dbReference type="SUPFAM" id="SSF52402">
    <property type="entry name" value="Adenine nucleotide alpha hydrolases-like"/>
    <property type="match status" value="2"/>
</dbReference>
<evidence type="ECO:0000256" key="3">
    <source>
        <dbReference type="ARBA" id="ARBA00022840"/>
    </source>
</evidence>
<keyword evidence="6" id="KW-1185">Reference proteome</keyword>